<feature type="domain" description="Lactate/malate dehydrogenase C-terminal" evidence="8">
    <location>
        <begin position="155"/>
        <end position="318"/>
    </location>
</feature>
<feature type="domain" description="Lactate/malate dehydrogenase N-terminal" evidence="7">
    <location>
        <begin position="7"/>
        <end position="146"/>
    </location>
</feature>
<dbReference type="CDD" id="cd05290">
    <property type="entry name" value="LDH_3"/>
    <property type="match status" value="1"/>
</dbReference>
<dbReference type="Proteomes" id="UP000259211">
    <property type="component" value="Unassembled WGS sequence"/>
</dbReference>
<accession>A0A3E2DET0</accession>
<comment type="caution">
    <text evidence="9">The sequence shown here is derived from an EMBL/GenBank/DDBJ whole genome shotgun (WGS) entry which is preliminary data.</text>
</comment>
<feature type="binding site" evidence="5">
    <location>
        <position position="37"/>
    </location>
    <ligand>
        <name>NAD(+)</name>
        <dbReference type="ChEBI" id="CHEBI:57540"/>
    </ligand>
</feature>
<evidence type="ECO:0000256" key="6">
    <source>
        <dbReference type="RuleBase" id="RU003369"/>
    </source>
</evidence>
<dbReference type="SUPFAM" id="SSF56327">
    <property type="entry name" value="LDH C-terminal domain-like"/>
    <property type="match status" value="1"/>
</dbReference>
<feature type="active site" description="Proton acceptor" evidence="4">
    <location>
        <position position="185"/>
    </location>
</feature>
<organism evidence="9 10">
    <name type="scientific">Cutibacterium avidum</name>
    <dbReference type="NCBI Taxonomy" id="33010"/>
    <lineage>
        <taxon>Bacteria</taxon>
        <taxon>Bacillati</taxon>
        <taxon>Actinomycetota</taxon>
        <taxon>Actinomycetes</taxon>
        <taxon>Propionibacteriales</taxon>
        <taxon>Propionibacteriaceae</taxon>
        <taxon>Cutibacterium</taxon>
    </lineage>
</organism>
<dbReference type="PANTHER" id="PTHR43128:SF16">
    <property type="entry name" value="L-LACTATE DEHYDROGENASE"/>
    <property type="match status" value="1"/>
</dbReference>
<feature type="binding site" evidence="5">
    <location>
        <begin position="12"/>
        <end position="17"/>
    </location>
    <ligand>
        <name>NAD(+)</name>
        <dbReference type="ChEBI" id="CHEBI:57540"/>
    </ligand>
</feature>
<keyword evidence="3 5" id="KW-0520">NAD</keyword>
<dbReference type="Gene3D" id="3.40.50.720">
    <property type="entry name" value="NAD(P)-binding Rossmann-like Domain"/>
    <property type="match status" value="1"/>
</dbReference>
<feature type="binding site" evidence="5">
    <location>
        <position position="105"/>
    </location>
    <ligand>
        <name>NAD(+)</name>
        <dbReference type="ChEBI" id="CHEBI:57540"/>
    </ligand>
</feature>
<dbReference type="PRINTS" id="PR00086">
    <property type="entry name" value="LLDHDRGNASE"/>
</dbReference>
<evidence type="ECO:0000313" key="9">
    <source>
        <dbReference type="EMBL" id="RFT43909.1"/>
    </source>
</evidence>
<evidence type="ECO:0000256" key="3">
    <source>
        <dbReference type="ARBA" id="ARBA00023027"/>
    </source>
</evidence>
<evidence type="ECO:0000256" key="5">
    <source>
        <dbReference type="PIRSR" id="PIRSR000102-3"/>
    </source>
</evidence>
<evidence type="ECO:0000259" key="8">
    <source>
        <dbReference type="Pfam" id="PF02866"/>
    </source>
</evidence>
<proteinExistence type="inferred from homology"/>
<protein>
    <submittedName>
        <fullName evidence="9">L-lactate dehydrogenase</fullName>
    </submittedName>
</protein>
<dbReference type="InterPro" id="IPR015955">
    <property type="entry name" value="Lactate_DH/Glyco_Ohase_4_C"/>
</dbReference>
<dbReference type="Gene3D" id="3.90.110.10">
    <property type="entry name" value="Lactate dehydrogenase/glycoside hydrolase, family 4, C-terminal"/>
    <property type="match status" value="1"/>
</dbReference>
<sequence>MPIKPHKLGIIGVGRVGDAVLSDAMMSGLFGEICVIDVNEDMAAGQALDQHHATALPNVTNVDVHAGGYDDLADADVIIITAGPSITAGKGGATSAARRELAATNGKIIRATMAEITRRNHDAAIIICSNPLDAVVHIASTEFDHPRGLVLGTGTVLDSARMCRVVADHLGVDPDYVRGYMIGEHGPSGFPMFSGVNVGGVGFDGLAELFDSDPMDRDELTERINDAGTDVFNLKGWTSAGIGQSALTIARSILLDEHAVYPVCTTLHGQYGHDGDVSMSVPCVIGVKGVERILEVPLDDWEQEHLNATITAIQETIAAAS</sequence>
<evidence type="ECO:0000259" key="7">
    <source>
        <dbReference type="Pfam" id="PF00056"/>
    </source>
</evidence>
<dbReference type="RefSeq" id="WP_065673495.1">
    <property type="nucleotide sequence ID" value="NZ_JAQDJS010000002.1"/>
</dbReference>
<dbReference type="InterPro" id="IPR022383">
    <property type="entry name" value="Lactate/malate_DH_C"/>
</dbReference>
<dbReference type="GO" id="GO:0006089">
    <property type="term" value="P:lactate metabolic process"/>
    <property type="evidence" value="ECO:0007669"/>
    <property type="project" value="TreeGrafter"/>
</dbReference>
<keyword evidence="2 6" id="KW-0560">Oxidoreductase</keyword>
<dbReference type="AlphaFoldDB" id="A0A3E2DET0"/>
<evidence type="ECO:0000313" key="10">
    <source>
        <dbReference type="Proteomes" id="UP000259211"/>
    </source>
</evidence>
<dbReference type="PANTHER" id="PTHR43128">
    <property type="entry name" value="L-2-HYDROXYCARBOXYLATE DEHYDROGENASE (NAD(P)(+))"/>
    <property type="match status" value="1"/>
</dbReference>
<gene>
    <name evidence="9" type="ORF">CHT91_07740</name>
</gene>
<evidence type="ECO:0000256" key="2">
    <source>
        <dbReference type="ARBA" id="ARBA00023002"/>
    </source>
</evidence>
<name>A0A3E2DET0_9ACTN</name>
<reference evidence="9 10" key="1">
    <citation type="submission" date="2017-07" db="EMBL/GenBank/DDBJ databases">
        <authorList>
            <person name="Sun Z.S."/>
            <person name="Albrecht U."/>
            <person name="Echele G."/>
            <person name="Lee C.C."/>
        </authorList>
    </citation>
    <scope>NUCLEOTIDE SEQUENCE [LARGE SCALE GENOMIC DNA]</scope>
    <source>
        <strain evidence="9 10">P16-029</strain>
    </source>
</reference>
<evidence type="ECO:0000256" key="1">
    <source>
        <dbReference type="ARBA" id="ARBA00006054"/>
    </source>
</evidence>
<dbReference type="InterPro" id="IPR001236">
    <property type="entry name" value="Lactate/malate_DH_N"/>
</dbReference>
<dbReference type="Pfam" id="PF00056">
    <property type="entry name" value="Ldh_1_N"/>
    <property type="match status" value="1"/>
</dbReference>
<dbReference type="InterPro" id="IPR001557">
    <property type="entry name" value="L-lactate/malate_DH"/>
</dbReference>
<dbReference type="EMBL" id="NOWI01000006">
    <property type="protein sequence ID" value="RFT43909.1"/>
    <property type="molecule type" value="Genomic_DNA"/>
</dbReference>
<evidence type="ECO:0000256" key="4">
    <source>
        <dbReference type="PIRSR" id="PIRSR000102-1"/>
    </source>
</evidence>
<dbReference type="PIRSF" id="PIRSF000102">
    <property type="entry name" value="Lac_mal_DH"/>
    <property type="match status" value="1"/>
</dbReference>
<dbReference type="SUPFAM" id="SSF51735">
    <property type="entry name" value="NAD(P)-binding Rossmann-fold domains"/>
    <property type="match status" value="1"/>
</dbReference>
<comment type="similarity">
    <text evidence="1">Belongs to the LDH/MDH superfamily. LDH family.</text>
</comment>
<dbReference type="Pfam" id="PF02866">
    <property type="entry name" value="Ldh_1_C"/>
    <property type="match status" value="1"/>
</dbReference>
<dbReference type="GO" id="GO:0004459">
    <property type="term" value="F:L-lactate dehydrogenase (NAD+) activity"/>
    <property type="evidence" value="ECO:0007669"/>
    <property type="project" value="TreeGrafter"/>
</dbReference>
<dbReference type="InterPro" id="IPR036291">
    <property type="entry name" value="NAD(P)-bd_dom_sf"/>
</dbReference>